<accession>A0A521EDS0</accession>
<keyword evidence="3 5" id="KW-1133">Transmembrane helix</keyword>
<evidence type="ECO:0000313" key="10">
    <source>
        <dbReference type="Proteomes" id="UP000468990"/>
    </source>
</evidence>
<evidence type="ECO:0000313" key="7">
    <source>
        <dbReference type="EMBL" id="MRX68914.1"/>
    </source>
</evidence>
<feature type="transmembrane region" description="Helical" evidence="5">
    <location>
        <begin position="168"/>
        <end position="190"/>
    </location>
</feature>
<dbReference type="RefSeq" id="WP_142451709.1">
    <property type="nucleotide sequence ID" value="NZ_FXTA01000004.1"/>
</dbReference>
<sequence>MYKKIIAFALFLSVISFFTAFYNDYNSNLYYVLSFFNYSIAGWIDVGWIEARTLRLFFNFLLFVGVIAYYFSKGKETRLLRFSFATLFVQLCFGVVVQFIFILNRFEGIEVKSYAGIAISYVITFFVLYVLYKSIKFMSEQQSLDFETVDYTESTEVYYFKTGNWERLLHFIIDNLIFLLIGYQLFMGILSFEFVNSYFGIVRGDHADRFFLLIVFPVFSFVYYYIFEKLFSATPGKFLTQSRLVNSEGLVPANSNVLLRTLCRNIPFDGVSFLFNASWHDNLSNTEVFKEKKSEISGAYYFLIIPIFGILLFLVKAIEGYLHTTNI</sequence>
<dbReference type="Proteomes" id="UP000468990">
    <property type="component" value="Unassembled WGS sequence"/>
</dbReference>
<reference evidence="8 9" key="1">
    <citation type="submission" date="2017-05" db="EMBL/GenBank/DDBJ databases">
        <authorList>
            <person name="Varghese N."/>
            <person name="Submissions S."/>
        </authorList>
    </citation>
    <scope>NUCLEOTIDE SEQUENCE [LARGE SCALE GENOMIC DNA]</scope>
    <source>
        <strain evidence="8 9">DSM 19382</strain>
    </source>
</reference>
<dbReference type="EMBL" id="FXTA01000004">
    <property type="protein sequence ID" value="SMO82025.1"/>
    <property type="molecule type" value="Genomic_DNA"/>
</dbReference>
<dbReference type="Proteomes" id="UP000317289">
    <property type="component" value="Unassembled WGS sequence"/>
</dbReference>
<feature type="transmembrane region" description="Helical" evidence="5">
    <location>
        <begin position="210"/>
        <end position="227"/>
    </location>
</feature>
<dbReference type="AlphaFoldDB" id="A0A521EDS0"/>
<evidence type="ECO:0000256" key="1">
    <source>
        <dbReference type="ARBA" id="ARBA00004141"/>
    </source>
</evidence>
<evidence type="ECO:0000313" key="9">
    <source>
        <dbReference type="Proteomes" id="UP000317289"/>
    </source>
</evidence>
<proteinExistence type="predicted"/>
<name>A0A521EDS0_9FLAO</name>
<feature type="transmembrane region" description="Helical" evidence="5">
    <location>
        <begin position="29"/>
        <end position="48"/>
    </location>
</feature>
<evidence type="ECO:0000256" key="2">
    <source>
        <dbReference type="ARBA" id="ARBA00022692"/>
    </source>
</evidence>
<feature type="transmembrane region" description="Helical" evidence="5">
    <location>
        <begin position="6"/>
        <end position="22"/>
    </location>
</feature>
<feature type="domain" description="RDD" evidence="6">
    <location>
        <begin position="164"/>
        <end position="319"/>
    </location>
</feature>
<dbReference type="InterPro" id="IPR010432">
    <property type="entry name" value="RDD"/>
</dbReference>
<keyword evidence="10" id="KW-1185">Reference proteome</keyword>
<organism evidence="8 9">
    <name type="scientific">Flavobacterium resistens</name>
    <dbReference type="NCBI Taxonomy" id="443612"/>
    <lineage>
        <taxon>Bacteria</taxon>
        <taxon>Pseudomonadati</taxon>
        <taxon>Bacteroidota</taxon>
        <taxon>Flavobacteriia</taxon>
        <taxon>Flavobacteriales</taxon>
        <taxon>Flavobacteriaceae</taxon>
        <taxon>Flavobacterium</taxon>
    </lineage>
</organism>
<evidence type="ECO:0000256" key="5">
    <source>
        <dbReference type="SAM" id="Phobius"/>
    </source>
</evidence>
<evidence type="ECO:0000256" key="3">
    <source>
        <dbReference type="ARBA" id="ARBA00022989"/>
    </source>
</evidence>
<evidence type="ECO:0000313" key="8">
    <source>
        <dbReference type="EMBL" id="SMO82025.1"/>
    </source>
</evidence>
<reference evidence="7 10" key="2">
    <citation type="submission" date="2019-11" db="EMBL/GenBank/DDBJ databases">
        <title>Flavobacterium resistens genome.</title>
        <authorList>
            <person name="Wilson V.M."/>
            <person name="Newman J.D."/>
        </authorList>
    </citation>
    <scope>NUCLEOTIDE SEQUENCE [LARGE SCALE GENOMIC DNA]</scope>
    <source>
        <strain evidence="7 10">DSM 19382</strain>
    </source>
</reference>
<keyword evidence="4 5" id="KW-0472">Membrane</keyword>
<evidence type="ECO:0000256" key="4">
    <source>
        <dbReference type="ARBA" id="ARBA00023136"/>
    </source>
</evidence>
<feature type="transmembrane region" description="Helical" evidence="5">
    <location>
        <begin position="54"/>
        <end position="72"/>
    </location>
</feature>
<evidence type="ECO:0000259" key="6">
    <source>
        <dbReference type="Pfam" id="PF06271"/>
    </source>
</evidence>
<dbReference type="OrthoDB" id="762068at2"/>
<protein>
    <submittedName>
        <fullName evidence="8">RDD family protein</fullName>
    </submittedName>
</protein>
<dbReference type="EMBL" id="WKKG01000007">
    <property type="protein sequence ID" value="MRX68914.1"/>
    <property type="molecule type" value="Genomic_DNA"/>
</dbReference>
<comment type="subcellular location">
    <subcellularLocation>
        <location evidence="1">Membrane</location>
        <topology evidence="1">Multi-pass membrane protein</topology>
    </subcellularLocation>
</comment>
<feature type="transmembrane region" description="Helical" evidence="5">
    <location>
        <begin position="114"/>
        <end position="132"/>
    </location>
</feature>
<dbReference type="GO" id="GO:0016020">
    <property type="term" value="C:membrane"/>
    <property type="evidence" value="ECO:0007669"/>
    <property type="project" value="UniProtKB-SubCell"/>
</dbReference>
<feature type="transmembrane region" description="Helical" evidence="5">
    <location>
        <begin position="299"/>
        <end position="318"/>
    </location>
</feature>
<gene>
    <name evidence="7" type="ORF">GJU42_13170</name>
    <name evidence="8" type="ORF">SAMN06265349_104409</name>
</gene>
<dbReference type="Pfam" id="PF06271">
    <property type="entry name" value="RDD"/>
    <property type="match status" value="1"/>
</dbReference>
<feature type="transmembrane region" description="Helical" evidence="5">
    <location>
        <begin position="79"/>
        <end position="102"/>
    </location>
</feature>
<keyword evidence="2 5" id="KW-0812">Transmembrane</keyword>